<evidence type="ECO:0000256" key="4">
    <source>
        <dbReference type="SAM" id="Coils"/>
    </source>
</evidence>
<evidence type="ECO:0000256" key="2">
    <source>
        <dbReference type="ARBA" id="ARBA00023034"/>
    </source>
</evidence>
<evidence type="ECO:0000313" key="8">
    <source>
        <dbReference type="Proteomes" id="UP001107558"/>
    </source>
</evidence>
<dbReference type="AlphaFoldDB" id="A0A9J6BRN9"/>
<dbReference type="PROSITE" id="PS50913">
    <property type="entry name" value="GRIP"/>
    <property type="match status" value="1"/>
</dbReference>
<protein>
    <recommendedName>
        <fullName evidence="6">GRIP domain-containing protein</fullName>
    </recommendedName>
</protein>
<dbReference type="GO" id="GO:0006888">
    <property type="term" value="P:endoplasmic reticulum to Golgi vesicle-mediated transport"/>
    <property type="evidence" value="ECO:0007669"/>
    <property type="project" value="TreeGrafter"/>
</dbReference>
<name>A0A9J6BRN9_POLVA</name>
<evidence type="ECO:0000256" key="5">
    <source>
        <dbReference type="SAM" id="MobiDB-lite"/>
    </source>
</evidence>
<dbReference type="GO" id="GO:0005794">
    <property type="term" value="C:Golgi apparatus"/>
    <property type="evidence" value="ECO:0007669"/>
    <property type="project" value="UniProtKB-SubCell"/>
</dbReference>
<keyword evidence="3 4" id="KW-0175">Coiled coil</keyword>
<gene>
    <name evidence="7" type="ORF">PVAND_002606</name>
</gene>
<feature type="coiled-coil region" evidence="4">
    <location>
        <begin position="433"/>
        <end position="675"/>
    </location>
</feature>
<feature type="domain" description="GRIP" evidence="6">
    <location>
        <begin position="954"/>
        <end position="1004"/>
    </location>
</feature>
<dbReference type="PANTHER" id="PTHR18921">
    <property type="entry name" value="MYOSIN HEAVY CHAIN - RELATED"/>
    <property type="match status" value="1"/>
</dbReference>
<proteinExistence type="predicted"/>
<comment type="caution">
    <text evidence="7">The sequence shown here is derived from an EMBL/GenBank/DDBJ whole genome shotgun (WGS) entry which is preliminary data.</text>
</comment>
<dbReference type="InterPro" id="IPR000237">
    <property type="entry name" value="GRIP_dom"/>
</dbReference>
<accession>A0A9J6BRN9</accession>
<evidence type="ECO:0000256" key="3">
    <source>
        <dbReference type="ARBA" id="ARBA00023054"/>
    </source>
</evidence>
<feature type="coiled-coil region" evidence="4">
    <location>
        <begin position="128"/>
        <end position="275"/>
    </location>
</feature>
<feature type="region of interest" description="Disordered" evidence="5">
    <location>
        <begin position="73"/>
        <end position="123"/>
    </location>
</feature>
<evidence type="ECO:0000256" key="1">
    <source>
        <dbReference type="ARBA" id="ARBA00004555"/>
    </source>
</evidence>
<dbReference type="EMBL" id="JADBJN010000003">
    <property type="protein sequence ID" value="KAG5672479.1"/>
    <property type="molecule type" value="Genomic_DNA"/>
</dbReference>
<dbReference type="PANTHER" id="PTHR18921:SF2">
    <property type="entry name" value="THYROID RECEPTOR-INTERACTING PROTEIN 11"/>
    <property type="match status" value="1"/>
</dbReference>
<dbReference type="GO" id="GO:0031267">
    <property type="term" value="F:small GTPase binding"/>
    <property type="evidence" value="ECO:0007669"/>
    <property type="project" value="TreeGrafter"/>
</dbReference>
<evidence type="ECO:0000259" key="6">
    <source>
        <dbReference type="PROSITE" id="PS50913"/>
    </source>
</evidence>
<organism evidence="7 8">
    <name type="scientific">Polypedilum vanderplanki</name>
    <name type="common">Sleeping chironomid midge</name>
    <dbReference type="NCBI Taxonomy" id="319348"/>
    <lineage>
        <taxon>Eukaryota</taxon>
        <taxon>Metazoa</taxon>
        <taxon>Ecdysozoa</taxon>
        <taxon>Arthropoda</taxon>
        <taxon>Hexapoda</taxon>
        <taxon>Insecta</taxon>
        <taxon>Pterygota</taxon>
        <taxon>Neoptera</taxon>
        <taxon>Endopterygota</taxon>
        <taxon>Diptera</taxon>
        <taxon>Nematocera</taxon>
        <taxon>Chironomoidea</taxon>
        <taxon>Chironomidae</taxon>
        <taxon>Chironominae</taxon>
        <taxon>Polypedilum</taxon>
        <taxon>Polypedilum</taxon>
    </lineage>
</organism>
<comment type="subcellular location">
    <subcellularLocation>
        <location evidence="1">Golgi apparatus</location>
    </subcellularLocation>
</comment>
<feature type="coiled-coil region" evidence="4">
    <location>
        <begin position="889"/>
        <end position="947"/>
    </location>
</feature>
<dbReference type="Gene3D" id="1.10.287.1490">
    <property type="match status" value="1"/>
</dbReference>
<dbReference type="GO" id="GO:0007030">
    <property type="term" value="P:Golgi organization"/>
    <property type="evidence" value="ECO:0007669"/>
    <property type="project" value="TreeGrafter"/>
</dbReference>
<feature type="coiled-coil region" evidence="4">
    <location>
        <begin position="705"/>
        <end position="845"/>
    </location>
</feature>
<keyword evidence="8" id="KW-1185">Reference proteome</keyword>
<dbReference type="Proteomes" id="UP001107558">
    <property type="component" value="Chromosome 3"/>
</dbReference>
<keyword evidence="2" id="KW-0333">Golgi apparatus</keyword>
<reference evidence="7" key="1">
    <citation type="submission" date="2021-03" db="EMBL/GenBank/DDBJ databases">
        <title>Chromosome level genome of the anhydrobiotic midge Polypedilum vanderplanki.</title>
        <authorList>
            <person name="Yoshida Y."/>
            <person name="Kikawada T."/>
            <person name="Gusev O."/>
        </authorList>
    </citation>
    <scope>NUCLEOTIDE SEQUENCE</scope>
    <source>
        <strain evidence="7">NIAS01</strain>
        <tissue evidence="7">Whole body or cell culture</tissue>
    </source>
</reference>
<dbReference type="OrthoDB" id="425925at2759"/>
<evidence type="ECO:0000313" key="7">
    <source>
        <dbReference type="EMBL" id="KAG5672479.1"/>
    </source>
</evidence>
<sequence>MNFLNDSFKTLKNVLEEKINFEETTTDDEIIQENDKLKQLCQHQLEEIELLRKQIFDYQQLKLSDTRTLLESEKQKHANQQHQQQNDSWFWEPETTSSSTKDDDQSPAEADTEMTTIPLGASSDHEIIEKLRQQLAEKESSVKSLNVENAILNEKLKHLNAENLELNKSIEELDNQHQIAIEKVLDVKTSLQEKFNAANEEIKKFQQHKDELIKKYHNALDAKDAEKISIRSELEQLKISNDELTVKYEEQLEIIQKYENDIAELREEIKSLKENNSSPLEIVVNNDECLKKINTLINSQFKLHEEYIDEDQFMNMLSKWMSSTALKIREMDFEISKLIDENKHIKDESAKHILERDSLKSELINYEIECSELMKNNNILMADIENLRSMGGKLETIMENDDDEEVDGNFSQTTATTTKKSIDDEFISIKTKLESTEVERAEYFEQIQQLKKQLNENVARCKSYQEEIENLENDKSNYLFELNELKSEEERNILQKELKIYKDREVELLSRLEDVEKERSDIQAKYNELEKSMAAQLEALSTSQNNTVEENNRLLREKEGELSKALDELTRLSEMKEQLIALETSKFELVHKLDENEKLLSQLSEEKKALLTKCDELKKFNDANLENLKKSNEQVQELQKKLLESACIEELNAKIASLEDAAVKFTQEKEELVALLTTKHNESVQYHNEILRLNQVLQDETNKNQMAHNETLEQQNDQIKFLREKCELLTQNLLQEQNNYRLLQQEKNDAVEMNNTLNKDIERLRQHLLEVADAYTFEQVSLQKQVEEYKLKLMAVEAEAKQSATAYTSANIRANQQAETLQAQYNLLLQQRDDLLAKISAAEDNDNKNKAALTNLQIALEIFQRDKESDIELKTAALQKELDNERLIQMKLSGEINQLQAQLQEAKNGLMAAARLNDQLELNQLTIDKLNNEIASYQATIQSMKKQIELNNATSTATADIDLVKNLIVGYFSAPNANAKNQILKLISNVLNLSEAECVKVGLKNDGNSGGGWFSTKTTSDSLNNNVSLTEAFVSFLEKESQPRATTAANLLTIHEKETSTAIRKTSNSNIAREIEGDDKINVNANAETTSAPIPIVLSENTLLTSYNNRNSSSILKDILHDS</sequence>